<accession>A0A1E7FYM0</accession>
<dbReference type="Pfam" id="PF08637">
    <property type="entry name" value="NCA2"/>
    <property type="match status" value="1"/>
</dbReference>
<feature type="compositionally biased region" description="Basic and acidic residues" evidence="6">
    <location>
        <begin position="59"/>
        <end position="69"/>
    </location>
</feature>
<evidence type="ECO:0000313" key="10">
    <source>
        <dbReference type="Proteomes" id="UP000095751"/>
    </source>
</evidence>
<dbReference type="KEGG" id="fcy:FRACYDRAFT_233419"/>
<evidence type="ECO:0000256" key="6">
    <source>
        <dbReference type="SAM" id="MobiDB-lite"/>
    </source>
</evidence>
<feature type="compositionally biased region" description="Low complexity" evidence="6">
    <location>
        <begin position="816"/>
        <end position="837"/>
    </location>
</feature>
<feature type="region of interest" description="Disordered" evidence="6">
    <location>
        <begin position="596"/>
        <end position="621"/>
    </location>
</feature>
<feature type="region of interest" description="Disordered" evidence="6">
    <location>
        <begin position="852"/>
        <end position="876"/>
    </location>
</feature>
<dbReference type="InParanoid" id="A0A1E7FYM0"/>
<evidence type="ECO:0000256" key="2">
    <source>
        <dbReference type="ARBA" id="ARBA00022692"/>
    </source>
</evidence>
<keyword evidence="8" id="KW-0732">Signal</keyword>
<evidence type="ECO:0000256" key="8">
    <source>
        <dbReference type="SAM" id="SignalP"/>
    </source>
</evidence>
<evidence type="ECO:0000313" key="9">
    <source>
        <dbReference type="EMBL" id="OEU23249.1"/>
    </source>
</evidence>
<dbReference type="PANTHER" id="PTHR28234:SF1">
    <property type="entry name" value="NUCLEAR CONTROL OF ATPASE PROTEIN 2"/>
    <property type="match status" value="1"/>
</dbReference>
<keyword evidence="3 7" id="KW-1133">Transmembrane helix</keyword>
<feature type="compositionally biased region" description="Basic and acidic residues" evidence="6">
    <location>
        <begin position="852"/>
        <end position="869"/>
    </location>
</feature>
<feature type="region of interest" description="Disordered" evidence="6">
    <location>
        <begin position="447"/>
        <end position="466"/>
    </location>
</feature>
<feature type="region of interest" description="Disordered" evidence="6">
    <location>
        <begin position="247"/>
        <end position="268"/>
    </location>
</feature>
<feature type="chain" id="PRO_5009193726" description="NCA2-domain-containing protein" evidence="8">
    <location>
        <begin position="25"/>
        <end position="1277"/>
    </location>
</feature>
<feature type="region of interest" description="Disordered" evidence="6">
    <location>
        <begin position="338"/>
        <end position="386"/>
    </location>
</feature>
<feature type="compositionally biased region" description="Low complexity" evidence="6">
    <location>
        <begin position="368"/>
        <end position="378"/>
    </location>
</feature>
<organism evidence="9 10">
    <name type="scientific">Fragilariopsis cylindrus CCMP1102</name>
    <dbReference type="NCBI Taxonomy" id="635003"/>
    <lineage>
        <taxon>Eukaryota</taxon>
        <taxon>Sar</taxon>
        <taxon>Stramenopiles</taxon>
        <taxon>Ochrophyta</taxon>
        <taxon>Bacillariophyta</taxon>
        <taxon>Bacillariophyceae</taxon>
        <taxon>Bacillariophycidae</taxon>
        <taxon>Bacillariales</taxon>
        <taxon>Bacillariaceae</taxon>
        <taxon>Fragilariopsis</taxon>
    </lineage>
</organism>
<sequence>MTITITTTMLLLFSILFSAQPIYAKIRIPSTFLTNAQQQHDNSNKNEKQEQQPQQQQQETEKGDSDNNNHRYSSSIEIDDQTATATATTPDDAIIYESGDDTVLHDAVNNNDDNDYETIFNNWMGYPNKNIIDDYNHDDNDHKNNIINNDRDNHHHYGKGSSTTASSYLLFASSKSHQLFSIAEQRLKKLKLVKNQLERIVHQLVVFTYKTTNDIIRYKFPVGIVTAYVTTKVLSKFIHKVIQKGRKNKKKMNGEDENNSGYADDDDENDDALDTYRYVLRHTGRALDLDGDDVTSYRYNGGIERVRSRLIRSAFSNTITSSSSSLLSPMSLMDYTYDDDYDHSDLEQPPYDDTDNDTDDSDEQGRGNTSNSSSSTTTRMKNEYQEHRRRIVLQRKLIETLNTALTIEFVPGGSHSEYVRQMIPSLSKAEEYANQLGIVLDDHPAKKMDTTTTRSSNKNGGTGTVPTDIDTDMLQLMKIGLQTAEIRVLDSHLRSIRDRLIRTTYRLNRTVRYWKRAGDGSNNSLLEGDRLRLAFAEAAYNAEIIRLGKVLFLLNERPYEMSDSTLTNALVEQQQNREKQEQEQYQQQLLDKQWEEGLDYSSSSSPREDDYNTDGTDDNGPIARVHRMVVTMTDKLKKNPATEDIISTKHDRWKNTGLLLAGLSHPLSALGLTPSKPSAFLSRLSAKRKNRKLLLRRAGKGGSGEKTIRNKFFTFRFNADGRGKFSVQTYDEGSVTIESDTAQKILLRNYENDQRPWLDSAAKWTLQARGLVVDVISETVQASIHPSSYISGGGGSGSSKGGISSSTHNYYFNEANPNLRSKNKNNDNNNKSKSPANELADLESTWRIRQYNNDRHSGGDSSDNGDRDLVTGTSSSVSESRSKTLLSSILPSSSSLPSLTSSTTKFNLQQRQWYLVYEMSRDINRLRRVGEGKSLKFKWKEVHWIHWLRQWDLMGLPSAALKIAAAAWIHDKSKPYVPKVKFAVGETYIAAIEILTTRFWTPLKDLADELLSRRKGLVTGVSLLEEEASLDIMLHDLGLGDGTPSTRHEAIVQATRQYESDMKTGLIWHAMGGRLVRLMLIQMQQLKVSMLDAAETIDVLFQSNRINMQLLAVVPAVGIVFVGAKLFVRSLFHIRSKDLRPIASVHADMTDYLNSLESNVILRMSRSPRSSSGRLGDKIENSNNYKDKDNQAITALVLGEQEKQMGEFALTLYNYLVLLDYSSPQPFSNRQCDAIHRSLTAFLGREGSFTRNNLTVDDQIRLIDLVKDKHRELSKFM</sequence>
<protein>
    <recommendedName>
        <fullName evidence="11">NCA2-domain-containing protein</fullName>
    </recommendedName>
</protein>
<evidence type="ECO:0000256" key="3">
    <source>
        <dbReference type="ARBA" id="ARBA00022989"/>
    </source>
</evidence>
<evidence type="ECO:0008006" key="11">
    <source>
        <dbReference type="Google" id="ProtNLM"/>
    </source>
</evidence>
<evidence type="ECO:0000256" key="5">
    <source>
        <dbReference type="ARBA" id="ARBA00023136"/>
    </source>
</evidence>
<keyword evidence="10" id="KW-1185">Reference proteome</keyword>
<dbReference type="GO" id="GO:0005741">
    <property type="term" value="C:mitochondrial outer membrane"/>
    <property type="evidence" value="ECO:0007669"/>
    <property type="project" value="TreeGrafter"/>
</dbReference>
<dbReference type="Proteomes" id="UP000095751">
    <property type="component" value="Unassembled WGS sequence"/>
</dbReference>
<feature type="signal peptide" evidence="8">
    <location>
        <begin position="1"/>
        <end position="24"/>
    </location>
</feature>
<feature type="compositionally biased region" description="Acidic residues" evidence="6">
    <location>
        <begin position="255"/>
        <end position="268"/>
    </location>
</feature>
<feature type="transmembrane region" description="Helical" evidence="7">
    <location>
        <begin position="1110"/>
        <end position="1128"/>
    </location>
</feature>
<feature type="compositionally biased region" description="Polar residues" evidence="6">
    <location>
        <begin position="450"/>
        <end position="459"/>
    </location>
</feature>
<dbReference type="AlphaFoldDB" id="A0A1E7FYM0"/>
<evidence type="ECO:0000256" key="7">
    <source>
        <dbReference type="SAM" id="Phobius"/>
    </source>
</evidence>
<evidence type="ECO:0000256" key="4">
    <source>
        <dbReference type="ARBA" id="ARBA00023128"/>
    </source>
</evidence>
<feature type="region of interest" description="Disordered" evidence="6">
    <location>
        <begin position="36"/>
        <end position="84"/>
    </location>
</feature>
<dbReference type="OrthoDB" id="413313at2759"/>
<feature type="compositionally biased region" description="Acidic residues" evidence="6">
    <location>
        <begin position="350"/>
        <end position="362"/>
    </location>
</feature>
<keyword evidence="5 7" id="KW-0472">Membrane</keyword>
<dbReference type="EMBL" id="KV784353">
    <property type="protein sequence ID" value="OEU23249.1"/>
    <property type="molecule type" value="Genomic_DNA"/>
</dbReference>
<gene>
    <name evidence="9" type="ORF">FRACYDRAFT_233419</name>
</gene>
<evidence type="ECO:0000256" key="1">
    <source>
        <dbReference type="ARBA" id="ARBA00004225"/>
    </source>
</evidence>
<proteinExistence type="predicted"/>
<dbReference type="PANTHER" id="PTHR28234">
    <property type="entry name" value="NUCLEAR CONTROL OF ATPASE PROTEIN 2"/>
    <property type="match status" value="1"/>
</dbReference>
<name>A0A1E7FYM0_9STRA</name>
<feature type="region of interest" description="Disordered" evidence="6">
    <location>
        <begin position="808"/>
        <end position="839"/>
    </location>
</feature>
<reference evidence="9 10" key="1">
    <citation type="submission" date="2016-09" db="EMBL/GenBank/DDBJ databases">
        <title>Extensive genetic diversity and differential bi-allelic expression allows diatom success in the polar Southern Ocean.</title>
        <authorList>
            <consortium name="DOE Joint Genome Institute"/>
            <person name="Mock T."/>
            <person name="Otillar R.P."/>
            <person name="Strauss J."/>
            <person name="Dupont C."/>
            <person name="Frickenhaus S."/>
            <person name="Maumus F."/>
            <person name="Mcmullan M."/>
            <person name="Sanges R."/>
            <person name="Schmutz J."/>
            <person name="Toseland A."/>
            <person name="Valas R."/>
            <person name="Veluchamy A."/>
            <person name="Ward B.J."/>
            <person name="Allen A."/>
            <person name="Barry K."/>
            <person name="Falciatore A."/>
            <person name="Ferrante M."/>
            <person name="Fortunato A.E."/>
            <person name="Gloeckner G."/>
            <person name="Gruber A."/>
            <person name="Hipkin R."/>
            <person name="Janech M."/>
            <person name="Kroth P."/>
            <person name="Leese F."/>
            <person name="Lindquist E."/>
            <person name="Lyon B.R."/>
            <person name="Martin J."/>
            <person name="Mayer C."/>
            <person name="Parker M."/>
            <person name="Quesneville H."/>
            <person name="Raymond J."/>
            <person name="Uhlig C."/>
            <person name="Valentin K.U."/>
            <person name="Worden A.Z."/>
            <person name="Armbrust E.V."/>
            <person name="Bowler C."/>
            <person name="Green B."/>
            <person name="Moulton V."/>
            <person name="Van Oosterhout C."/>
            <person name="Grigoriev I."/>
        </authorList>
    </citation>
    <scope>NUCLEOTIDE SEQUENCE [LARGE SCALE GENOMIC DNA]</scope>
    <source>
        <strain evidence="9 10">CCMP1102</strain>
    </source>
</reference>
<comment type="subcellular location">
    <subcellularLocation>
        <location evidence="1">Mitochondrion membrane</location>
        <topology evidence="1">Multi-pass membrane protein</topology>
    </subcellularLocation>
</comment>
<keyword evidence="2 7" id="KW-0812">Transmembrane</keyword>
<dbReference type="InterPro" id="IPR013946">
    <property type="entry name" value="NCA2-like"/>
</dbReference>
<keyword evidence="4" id="KW-0496">Mitochondrion</keyword>